<dbReference type="AlphaFoldDB" id="A0AAX4JEQ4"/>
<dbReference type="EMBL" id="CP142733">
    <property type="protein sequence ID" value="WUR04419.1"/>
    <property type="molecule type" value="Genomic_DNA"/>
</dbReference>
<keyword evidence="2" id="KW-1185">Reference proteome</keyword>
<protein>
    <submittedName>
        <fullName evidence="1">Uncharacterized protein</fullName>
    </submittedName>
</protein>
<evidence type="ECO:0000313" key="1">
    <source>
        <dbReference type="EMBL" id="WUR04419.1"/>
    </source>
</evidence>
<dbReference type="GeneID" id="90542250"/>
<gene>
    <name evidence="1" type="ORF">VNE69_08174</name>
</gene>
<proteinExistence type="predicted"/>
<organism evidence="1 2">
    <name type="scientific">Vairimorpha necatrix</name>
    <dbReference type="NCBI Taxonomy" id="6039"/>
    <lineage>
        <taxon>Eukaryota</taxon>
        <taxon>Fungi</taxon>
        <taxon>Fungi incertae sedis</taxon>
        <taxon>Microsporidia</taxon>
        <taxon>Nosematidae</taxon>
        <taxon>Vairimorpha</taxon>
    </lineage>
</organism>
<dbReference type="RefSeq" id="XP_065330564.1">
    <property type="nucleotide sequence ID" value="XM_065474492.1"/>
</dbReference>
<dbReference type="KEGG" id="vnx:VNE69_08174"/>
<sequence length="307" mass="36743">MYLYILVGLSSKYKPTDGFLMSSFELDISNEIPLDLSCKPKHKEVRNKSKTIPKKSTRHSYDVTYVYKREGPKNNCSASMDDSNMLCFVLDFIKRTKTKYLNTENVSNLINRTYIYKNLLEGWKSEPSLDIYYQKPYKFNNLERHQKYTYMHKYINIYLLNFSKIVNQYMPIIKNEIEISSIQDVCKNNINGIIKNISYSMSYFDQLKPKYLNYIHHSNTLKCLYTLMYNRFPYLFDYFNLFERYINLYELIIENYVKKVSNSSKMIATLYPMSSNITYIVRNRVNFFKYIQNSIELLGNLQTDDEK</sequence>
<evidence type="ECO:0000313" key="2">
    <source>
        <dbReference type="Proteomes" id="UP001334084"/>
    </source>
</evidence>
<dbReference type="Proteomes" id="UP001334084">
    <property type="component" value="Chromosome 8"/>
</dbReference>
<name>A0AAX4JEQ4_9MICR</name>
<reference evidence="1" key="1">
    <citation type="journal article" date="2024" name="BMC Genomics">
        <title>Functional annotation of a divergent genome using sequence and structure-based similarity.</title>
        <authorList>
            <person name="Svedberg D."/>
            <person name="Winiger R.R."/>
            <person name="Berg A."/>
            <person name="Sharma H."/>
            <person name="Tellgren-Roth C."/>
            <person name="Debrunner-Vossbrinck B.A."/>
            <person name="Vossbrinck C.R."/>
            <person name="Barandun J."/>
        </authorList>
    </citation>
    <scope>NUCLEOTIDE SEQUENCE</scope>
    <source>
        <strain evidence="1">Illinois isolate</strain>
    </source>
</reference>
<accession>A0AAX4JEQ4</accession>